<evidence type="ECO:0000313" key="3">
    <source>
        <dbReference type="EMBL" id="OIR12070.1"/>
    </source>
</evidence>
<reference evidence="3" key="1">
    <citation type="submission" date="2016-10" db="EMBL/GenBank/DDBJ databases">
        <title>Sequence of Gallionella enrichment culture.</title>
        <authorList>
            <person name="Poehlein A."/>
            <person name="Muehling M."/>
            <person name="Daniel R."/>
        </authorList>
    </citation>
    <scope>NUCLEOTIDE SEQUENCE</scope>
</reference>
<comment type="caution">
    <text evidence="3">The sequence shown here is derived from an EMBL/GenBank/DDBJ whole genome shotgun (WGS) entry which is preliminary data.</text>
</comment>
<dbReference type="AlphaFoldDB" id="A0A1J5TJ68"/>
<name>A0A1J5TJ68_9ZZZZ</name>
<feature type="coiled-coil region" evidence="1">
    <location>
        <begin position="313"/>
        <end position="340"/>
    </location>
</feature>
<keyword evidence="2" id="KW-0472">Membrane</keyword>
<gene>
    <name evidence="3" type="ORF">GALL_63210</name>
</gene>
<organism evidence="3">
    <name type="scientific">mine drainage metagenome</name>
    <dbReference type="NCBI Taxonomy" id="410659"/>
    <lineage>
        <taxon>unclassified sequences</taxon>
        <taxon>metagenomes</taxon>
        <taxon>ecological metagenomes</taxon>
    </lineage>
</organism>
<dbReference type="EMBL" id="MLJW01000018">
    <property type="protein sequence ID" value="OIR12070.1"/>
    <property type="molecule type" value="Genomic_DNA"/>
</dbReference>
<keyword evidence="2" id="KW-1133">Transmembrane helix</keyword>
<accession>A0A1J5TJ68</accession>
<evidence type="ECO:0000256" key="2">
    <source>
        <dbReference type="SAM" id="Phobius"/>
    </source>
</evidence>
<proteinExistence type="predicted"/>
<sequence length="515" mass="57515">MGKISDGYVCNSKCFSKRIIFLKAELTILRKNLTLTLFTIIVISLITVQAAAQSGSSLQKIQNTNIDTKLVTKLDDKYKSLQKNINAKTTDALKSFQKKEAKLKKKLQSVDSTKAKELFGQSEQFYKGLQNKLTTTNNKLTKLGHYFPGLDSLQTATKFLQQAGNRLNNFSPDKQNQLNQLSSSLNSVQGSMQSATEISQLLNQRQQQLQSALQQFGLSKDLLGMNKQVYYYQQQLNDYKATLNDEQKLEQKALSIVRELPAFKDFMAKNSILAQLFPMPQNLGTAQALAGLQTRSSVTQQLQQQLGSATNPQAYMQQQMQAAQTQLNQLKDKINQLGGGSSDIVMPDFKPNTQKTKSFLKRIEYGFNIQSQKTNSLLPTTSDIAITLGYKLSDKATVGTGASYKLGWGNGLNHISMSNQGIGLRSYMDIKLKGSIWITGGYEQNWLPQLATALDSVNVHPSGWGKGWQTSGLIGITKKYKIGKKTSNLQLLWDFLSYRQIPMTPALKFRVGYQF</sequence>
<keyword evidence="2" id="KW-0812">Transmembrane</keyword>
<protein>
    <submittedName>
        <fullName evidence="3">Uncharacterized protein</fullName>
    </submittedName>
</protein>
<feature type="transmembrane region" description="Helical" evidence="2">
    <location>
        <begin position="33"/>
        <end position="52"/>
    </location>
</feature>
<evidence type="ECO:0000256" key="1">
    <source>
        <dbReference type="SAM" id="Coils"/>
    </source>
</evidence>
<keyword evidence="1" id="KW-0175">Coiled coil</keyword>